<name>A0A453B9X9_AEGTS</name>
<dbReference type="EnsemblPlants" id="AET2Gv20423400.1">
    <property type="protein sequence ID" value="AET2Gv20423400.1"/>
    <property type="gene ID" value="AET2Gv20423400"/>
</dbReference>
<sequence>MRQSFIYKYKFIYKYVWKICYYLLEVTLPLFLYVRCIIFATVSKTHNYRQVRMKLLLANLLVSVK</sequence>
<organism evidence="2 3">
    <name type="scientific">Aegilops tauschii subsp. strangulata</name>
    <name type="common">Goatgrass</name>
    <dbReference type="NCBI Taxonomy" id="200361"/>
    <lineage>
        <taxon>Eukaryota</taxon>
        <taxon>Viridiplantae</taxon>
        <taxon>Streptophyta</taxon>
        <taxon>Embryophyta</taxon>
        <taxon>Tracheophyta</taxon>
        <taxon>Spermatophyta</taxon>
        <taxon>Magnoliopsida</taxon>
        <taxon>Liliopsida</taxon>
        <taxon>Poales</taxon>
        <taxon>Poaceae</taxon>
        <taxon>BOP clade</taxon>
        <taxon>Pooideae</taxon>
        <taxon>Triticodae</taxon>
        <taxon>Triticeae</taxon>
        <taxon>Triticinae</taxon>
        <taxon>Aegilops</taxon>
    </lineage>
</organism>
<keyword evidence="1" id="KW-1133">Transmembrane helix</keyword>
<keyword evidence="1" id="KW-0472">Membrane</keyword>
<protein>
    <submittedName>
        <fullName evidence="2">Uncharacterized protein</fullName>
    </submittedName>
</protein>
<keyword evidence="1" id="KW-0812">Transmembrane</keyword>
<proteinExistence type="predicted"/>
<reference evidence="2" key="5">
    <citation type="journal article" date="2021" name="G3 (Bethesda)">
        <title>Aegilops tauschii genome assembly Aet v5.0 features greater sequence contiguity and improved annotation.</title>
        <authorList>
            <person name="Wang L."/>
            <person name="Zhu T."/>
            <person name="Rodriguez J.C."/>
            <person name="Deal K.R."/>
            <person name="Dubcovsky J."/>
            <person name="McGuire P.E."/>
            <person name="Lux T."/>
            <person name="Spannagl M."/>
            <person name="Mayer K.F.X."/>
            <person name="Baldrich P."/>
            <person name="Meyers B.C."/>
            <person name="Huo N."/>
            <person name="Gu Y.Q."/>
            <person name="Zhou H."/>
            <person name="Devos K.M."/>
            <person name="Bennetzen J.L."/>
            <person name="Unver T."/>
            <person name="Budak H."/>
            <person name="Gulick P.J."/>
            <person name="Galiba G."/>
            <person name="Kalapos B."/>
            <person name="Nelson D.R."/>
            <person name="Li P."/>
            <person name="You F.M."/>
            <person name="Luo M.C."/>
            <person name="Dvorak J."/>
        </authorList>
    </citation>
    <scope>NUCLEOTIDE SEQUENCE [LARGE SCALE GENOMIC DNA]</scope>
    <source>
        <strain evidence="2">cv. AL8/78</strain>
    </source>
</reference>
<keyword evidence="3" id="KW-1185">Reference proteome</keyword>
<reference evidence="3" key="1">
    <citation type="journal article" date="2014" name="Science">
        <title>Ancient hybridizations among the ancestral genomes of bread wheat.</title>
        <authorList>
            <consortium name="International Wheat Genome Sequencing Consortium,"/>
            <person name="Marcussen T."/>
            <person name="Sandve S.R."/>
            <person name="Heier L."/>
            <person name="Spannagl M."/>
            <person name="Pfeifer M."/>
            <person name="Jakobsen K.S."/>
            <person name="Wulff B.B."/>
            <person name="Steuernagel B."/>
            <person name="Mayer K.F."/>
            <person name="Olsen O.A."/>
        </authorList>
    </citation>
    <scope>NUCLEOTIDE SEQUENCE [LARGE SCALE GENOMIC DNA]</scope>
    <source>
        <strain evidence="3">cv. AL8/78</strain>
    </source>
</reference>
<dbReference type="Proteomes" id="UP000015105">
    <property type="component" value="Chromosome 2D"/>
</dbReference>
<evidence type="ECO:0000256" key="1">
    <source>
        <dbReference type="SAM" id="Phobius"/>
    </source>
</evidence>
<reference evidence="2" key="3">
    <citation type="journal article" date="2017" name="Nature">
        <title>Genome sequence of the progenitor of the wheat D genome Aegilops tauschii.</title>
        <authorList>
            <person name="Luo M.C."/>
            <person name="Gu Y.Q."/>
            <person name="Puiu D."/>
            <person name="Wang H."/>
            <person name="Twardziok S.O."/>
            <person name="Deal K.R."/>
            <person name="Huo N."/>
            <person name="Zhu T."/>
            <person name="Wang L."/>
            <person name="Wang Y."/>
            <person name="McGuire P.E."/>
            <person name="Liu S."/>
            <person name="Long H."/>
            <person name="Ramasamy R.K."/>
            <person name="Rodriguez J.C."/>
            <person name="Van S.L."/>
            <person name="Yuan L."/>
            <person name="Wang Z."/>
            <person name="Xia Z."/>
            <person name="Xiao L."/>
            <person name="Anderson O.D."/>
            <person name="Ouyang S."/>
            <person name="Liang Y."/>
            <person name="Zimin A.V."/>
            <person name="Pertea G."/>
            <person name="Qi P."/>
            <person name="Bennetzen J.L."/>
            <person name="Dai X."/>
            <person name="Dawson M.W."/>
            <person name="Muller H.G."/>
            <person name="Kugler K."/>
            <person name="Rivarola-Duarte L."/>
            <person name="Spannagl M."/>
            <person name="Mayer K.F.X."/>
            <person name="Lu F.H."/>
            <person name="Bevan M.W."/>
            <person name="Leroy P."/>
            <person name="Li P."/>
            <person name="You F.M."/>
            <person name="Sun Q."/>
            <person name="Liu Z."/>
            <person name="Lyons E."/>
            <person name="Wicker T."/>
            <person name="Salzberg S.L."/>
            <person name="Devos K.M."/>
            <person name="Dvorak J."/>
        </authorList>
    </citation>
    <scope>NUCLEOTIDE SEQUENCE [LARGE SCALE GENOMIC DNA]</scope>
    <source>
        <strain evidence="2">cv. AL8/78</strain>
    </source>
</reference>
<accession>A0A453B9X9</accession>
<feature type="transmembrane region" description="Helical" evidence="1">
    <location>
        <begin position="21"/>
        <end position="42"/>
    </location>
</feature>
<evidence type="ECO:0000313" key="2">
    <source>
        <dbReference type="EnsemblPlants" id="AET2Gv20423400.1"/>
    </source>
</evidence>
<reference evidence="2" key="4">
    <citation type="submission" date="2019-03" db="UniProtKB">
        <authorList>
            <consortium name="EnsemblPlants"/>
        </authorList>
    </citation>
    <scope>IDENTIFICATION</scope>
</reference>
<reference evidence="3" key="2">
    <citation type="journal article" date="2017" name="Nat. Plants">
        <title>The Aegilops tauschii genome reveals multiple impacts of transposons.</title>
        <authorList>
            <person name="Zhao G."/>
            <person name="Zou C."/>
            <person name="Li K."/>
            <person name="Wang K."/>
            <person name="Li T."/>
            <person name="Gao L."/>
            <person name="Zhang X."/>
            <person name="Wang H."/>
            <person name="Yang Z."/>
            <person name="Liu X."/>
            <person name="Jiang W."/>
            <person name="Mao L."/>
            <person name="Kong X."/>
            <person name="Jiao Y."/>
            <person name="Jia J."/>
        </authorList>
    </citation>
    <scope>NUCLEOTIDE SEQUENCE [LARGE SCALE GENOMIC DNA]</scope>
    <source>
        <strain evidence="3">cv. AL8/78</strain>
    </source>
</reference>
<dbReference type="Gramene" id="AET2Gv20423400.1">
    <property type="protein sequence ID" value="AET2Gv20423400.1"/>
    <property type="gene ID" value="AET2Gv20423400"/>
</dbReference>
<evidence type="ECO:0000313" key="3">
    <source>
        <dbReference type="Proteomes" id="UP000015105"/>
    </source>
</evidence>
<dbReference type="AlphaFoldDB" id="A0A453B9X9"/>